<keyword evidence="1" id="KW-0472">Membrane</keyword>
<dbReference type="Pfam" id="PF09925">
    <property type="entry name" value="DUF2157"/>
    <property type="match status" value="1"/>
</dbReference>
<feature type="transmembrane region" description="Helical" evidence="1">
    <location>
        <begin position="105"/>
        <end position="123"/>
    </location>
</feature>
<dbReference type="InterPro" id="IPR018677">
    <property type="entry name" value="DUF2157"/>
</dbReference>
<gene>
    <name evidence="3" type="ORF">ACFQ1M_01995</name>
</gene>
<feature type="transmembrane region" description="Helical" evidence="1">
    <location>
        <begin position="74"/>
        <end position="93"/>
    </location>
</feature>
<name>A0ABW3CU17_9FLAO</name>
<sequence>MNSKLQRDLDELLDKNIITAEVSHNIRSYYATKAADRPNRLFTIFGVFGALLVGLGIILILAHNWDDFSKTTKTIWAFAPLLIGQGLTGFSLFKDKSATWKEASGTFLFFAVGASLSLVSQIYNIPGEMSSFLLTWILLCAPLIYLLKSHALALLHLVFITAYACTLGYFDGDKTPWLYIPLFGMLLPYYLQLIKNNEDGNITSIFHWLLPISITISLGAFVVGHDTIGFLMYVALYGLCYNLGQLPLFTDKKLRTNGYLIVGSLGMIFLLVMVSFRWFWEDIPESFNYSPQDSLITAMLLLSGVGVLIFLFNKKVLKGFNLFQYAFLIFAAIFFTKALGDILPMVLTNLLVFALGIYAIRIGSKKHHFGILNYGLIIITVLIACRFFDTNIDFVIRGVLFLLLGVGFFLANYLMLKQQSKNS</sequence>
<evidence type="ECO:0000313" key="4">
    <source>
        <dbReference type="Proteomes" id="UP001596978"/>
    </source>
</evidence>
<keyword evidence="1" id="KW-0812">Transmembrane</keyword>
<feature type="transmembrane region" description="Helical" evidence="1">
    <location>
        <begin position="342"/>
        <end position="359"/>
    </location>
</feature>
<evidence type="ECO:0000313" key="3">
    <source>
        <dbReference type="EMBL" id="MFD0860965.1"/>
    </source>
</evidence>
<evidence type="ECO:0000256" key="1">
    <source>
        <dbReference type="SAM" id="Phobius"/>
    </source>
</evidence>
<feature type="transmembrane region" description="Helical" evidence="1">
    <location>
        <begin position="295"/>
        <end position="312"/>
    </location>
</feature>
<dbReference type="RefSeq" id="WP_386403091.1">
    <property type="nucleotide sequence ID" value="NZ_JBHTJH010000003.1"/>
</dbReference>
<feature type="transmembrane region" description="Helical" evidence="1">
    <location>
        <begin position="319"/>
        <end position="336"/>
    </location>
</feature>
<protein>
    <submittedName>
        <fullName evidence="3">DUF2157 domain-containing protein</fullName>
    </submittedName>
</protein>
<feature type="transmembrane region" description="Helical" evidence="1">
    <location>
        <begin position="394"/>
        <end position="416"/>
    </location>
</feature>
<feature type="transmembrane region" description="Helical" evidence="1">
    <location>
        <begin position="205"/>
        <end position="224"/>
    </location>
</feature>
<feature type="domain" description="DUF2157" evidence="2">
    <location>
        <begin position="11"/>
        <end position="152"/>
    </location>
</feature>
<dbReference type="Proteomes" id="UP001596978">
    <property type="component" value="Unassembled WGS sequence"/>
</dbReference>
<reference evidence="4" key="1">
    <citation type="journal article" date="2019" name="Int. J. Syst. Evol. Microbiol.">
        <title>The Global Catalogue of Microorganisms (GCM) 10K type strain sequencing project: providing services to taxonomists for standard genome sequencing and annotation.</title>
        <authorList>
            <consortium name="The Broad Institute Genomics Platform"/>
            <consortium name="The Broad Institute Genome Sequencing Center for Infectious Disease"/>
            <person name="Wu L."/>
            <person name="Ma J."/>
        </authorList>
    </citation>
    <scope>NUCLEOTIDE SEQUENCE [LARGE SCALE GENOMIC DNA]</scope>
    <source>
        <strain evidence="4">CCUG 62952</strain>
    </source>
</reference>
<feature type="transmembrane region" description="Helical" evidence="1">
    <location>
        <begin position="129"/>
        <end position="147"/>
    </location>
</feature>
<feature type="transmembrane region" description="Helical" evidence="1">
    <location>
        <begin position="230"/>
        <end position="248"/>
    </location>
</feature>
<feature type="transmembrane region" description="Helical" evidence="1">
    <location>
        <begin position="41"/>
        <end position="62"/>
    </location>
</feature>
<evidence type="ECO:0000259" key="2">
    <source>
        <dbReference type="Pfam" id="PF09925"/>
    </source>
</evidence>
<proteinExistence type="predicted"/>
<feature type="transmembrane region" description="Helical" evidence="1">
    <location>
        <begin position="371"/>
        <end position="388"/>
    </location>
</feature>
<accession>A0ABW3CU17</accession>
<feature type="transmembrane region" description="Helical" evidence="1">
    <location>
        <begin position="260"/>
        <end position="280"/>
    </location>
</feature>
<organism evidence="3 4">
    <name type="scientific">Sungkyunkwania multivorans</name>
    <dbReference type="NCBI Taxonomy" id="1173618"/>
    <lineage>
        <taxon>Bacteria</taxon>
        <taxon>Pseudomonadati</taxon>
        <taxon>Bacteroidota</taxon>
        <taxon>Flavobacteriia</taxon>
        <taxon>Flavobacteriales</taxon>
        <taxon>Flavobacteriaceae</taxon>
        <taxon>Sungkyunkwania</taxon>
    </lineage>
</organism>
<keyword evidence="4" id="KW-1185">Reference proteome</keyword>
<dbReference type="EMBL" id="JBHTJH010000003">
    <property type="protein sequence ID" value="MFD0860965.1"/>
    <property type="molecule type" value="Genomic_DNA"/>
</dbReference>
<feature type="transmembrane region" description="Helical" evidence="1">
    <location>
        <begin position="176"/>
        <end position="193"/>
    </location>
</feature>
<keyword evidence="1" id="KW-1133">Transmembrane helix</keyword>
<comment type="caution">
    <text evidence="3">The sequence shown here is derived from an EMBL/GenBank/DDBJ whole genome shotgun (WGS) entry which is preliminary data.</text>
</comment>
<feature type="transmembrane region" description="Helical" evidence="1">
    <location>
        <begin position="152"/>
        <end position="170"/>
    </location>
</feature>